<organism evidence="11 12">
    <name type="scientific">Brachyspira hampsonii</name>
    <dbReference type="NCBI Taxonomy" id="1287055"/>
    <lineage>
        <taxon>Bacteria</taxon>
        <taxon>Pseudomonadati</taxon>
        <taxon>Spirochaetota</taxon>
        <taxon>Spirochaetia</taxon>
        <taxon>Brachyspirales</taxon>
        <taxon>Brachyspiraceae</taxon>
        <taxon>Brachyspira</taxon>
    </lineage>
</organism>
<dbReference type="CDD" id="cd13138">
    <property type="entry name" value="MATE_yoeA_like"/>
    <property type="match status" value="1"/>
</dbReference>
<evidence type="ECO:0000256" key="5">
    <source>
        <dbReference type="ARBA" id="ARBA00022692"/>
    </source>
</evidence>
<sequence length="449" mass="49508">MTKDMTVGSPFKTIIYFSIPMLIGGIFQQFYSVADTIIIGKFAGSRALASIGATTSTMFFFLSFAVGFTNAFSIVMGQFFGAKNEVMIKRTFLNSIYITLGSSLILLIFGLFFSKYLMILLKTPPDIIENSIIYLKICVGLSFGQLFYNGAASILRALGDSKTPLYFLILTTILNIILDLIFVVLLDMNVAGVAIATVISQMISAILSILYIVKKFPILKLNKSDMVFEFDNLFMIIKIGISMSIQAIFLSIGEMIISGVVNTFGTNVVASYTTGNRINQFASMAFFVISEAFAVYTAQNFGAGRIDRIKEGFRSIILLSLSLSVLAAVIIFLFGDHLVRIFISSKDEYIDIISEICKGYLRISSLFYPFLGIIVLYNNSVRAIGKALIPLISGITELVIKVGGSVFLSIPLGYVGIWFANPVGWAIGIIPTCIYFHKYAFNKKTNNIY</sequence>
<comment type="caution">
    <text evidence="11">The sequence shown here is derived from an EMBL/GenBank/DDBJ whole genome shotgun (WGS) entry which is preliminary data.</text>
</comment>
<feature type="transmembrane region" description="Helical" evidence="10">
    <location>
        <begin position="192"/>
        <end position="213"/>
    </location>
</feature>
<evidence type="ECO:0000256" key="1">
    <source>
        <dbReference type="ARBA" id="ARBA00004651"/>
    </source>
</evidence>
<dbReference type="PIRSF" id="PIRSF006603">
    <property type="entry name" value="DinF"/>
    <property type="match status" value="1"/>
</dbReference>
<feature type="transmembrane region" description="Helical" evidence="10">
    <location>
        <begin position="316"/>
        <end position="339"/>
    </location>
</feature>
<feature type="transmembrane region" description="Helical" evidence="10">
    <location>
        <begin position="278"/>
        <end position="296"/>
    </location>
</feature>
<dbReference type="PANTHER" id="PTHR43298:SF2">
    <property type="entry name" value="FMN_FAD EXPORTER YEEO-RELATED"/>
    <property type="match status" value="1"/>
</dbReference>
<dbReference type="InterPro" id="IPR050222">
    <property type="entry name" value="MATE_MdtK"/>
</dbReference>
<evidence type="ECO:0000256" key="6">
    <source>
        <dbReference type="ARBA" id="ARBA00022989"/>
    </source>
</evidence>
<evidence type="ECO:0000256" key="9">
    <source>
        <dbReference type="ARBA" id="ARBA00031636"/>
    </source>
</evidence>
<feature type="transmembrane region" description="Helical" evidence="10">
    <location>
        <begin position="398"/>
        <end position="417"/>
    </location>
</feature>
<dbReference type="Proteomes" id="UP000095247">
    <property type="component" value="Unassembled WGS sequence"/>
</dbReference>
<keyword evidence="5 10" id="KW-0812">Transmembrane</keyword>
<keyword evidence="8 10" id="KW-0472">Membrane</keyword>
<feature type="transmembrane region" description="Helical" evidence="10">
    <location>
        <begin position="92"/>
        <end position="113"/>
    </location>
</feature>
<keyword evidence="4" id="KW-1003">Cell membrane</keyword>
<dbReference type="Pfam" id="PF01554">
    <property type="entry name" value="MatE"/>
    <property type="match status" value="2"/>
</dbReference>
<dbReference type="PANTHER" id="PTHR43298">
    <property type="entry name" value="MULTIDRUG RESISTANCE PROTEIN NORM-RELATED"/>
    <property type="match status" value="1"/>
</dbReference>
<evidence type="ECO:0000256" key="7">
    <source>
        <dbReference type="ARBA" id="ARBA00023065"/>
    </source>
</evidence>
<keyword evidence="3" id="KW-0050">Antiport</keyword>
<dbReference type="InterPro" id="IPR048279">
    <property type="entry name" value="MdtK-like"/>
</dbReference>
<feature type="transmembrane region" description="Helical" evidence="10">
    <location>
        <begin position="14"/>
        <end position="39"/>
    </location>
</feature>
<comment type="subcellular location">
    <subcellularLocation>
        <location evidence="1">Cell membrane</location>
        <topology evidence="1">Multi-pass membrane protein</topology>
    </subcellularLocation>
</comment>
<evidence type="ECO:0000256" key="4">
    <source>
        <dbReference type="ARBA" id="ARBA00022475"/>
    </source>
</evidence>
<feature type="transmembrane region" description="Helical" evidence="10">
    <location>
        <begin position="165"/>
        <end position="186"/>
    </location>
</feature>
<gene>
    <name evidence="11" type="ORF">BFL38_13790</name>
</gene>
<dbReference type="EMBL" id="MDCO01000006">
    <property type="protein sequence ID" value="OEJ15359.1"/>
    <property type="molecule type" value="Genomic_DNA"/>
</dbReference>
<evidence type="ECO:0000256" key="10">
    <source>
        <dbReference type="SAM" id="Phobius"/>
    </source>
</evidence>
<keyword evidence="7" id="KW-0406">Ion transport</keyword>
<evidence type="ECO:0000313" key="11">
    <source>
        <dbReference type="EMBL" id="OEJ15359.1"/>
    </source>
</evidence>
<name>A0A1E5NGQ9_9SPIR</name>
<feature type="transmembrane region" description="Helical" evidence="10">
    <location>
        <begin position="423"/>
        <end position="441"/>
    </location>
</feature>
<dbReference type="GO" id="GO:0006811">
    <property type="term" value="P:monoatomic ion transport"/>
    <property type="evidence" value="ECO:0007669"/>
    <property type="project" value="UniProtKB-KW"/>
</dbReference>
<dbReference type="GO" id="GO:0042910">
    <property type="term" value="F:xenobiotic transmembrane transporter activity"/>
    <property type="evidence" value="ECO:0007669"/>
    <property type="project" value="InterPro"/>
</dbReference>
<evidence type="ECO:0000256" key="2">
    <source>
        <dbReference type="ARBA" id="ARBA00022448"/>
    </source>
</evidence>
<dbReference type="AlphaFoldDB" id="A0A1E5NGQ9"/>
<proteinExistence type="predicted"/>
<protein>
    <recommendedName>
        <fullName evidence="9">Multidrug-efflux transporter</fullName>
    </recommendedName>
</protein>
<dbReference type="NCBIfam" id="TIGR00797">
    <property type="entry name" value="matE"/>
    <property type="match status" value="1"/>
</dbReference>
<evidence type="ECO:0000256" key="8">
    <source>
        <dbReference type="ARBA" id="ARBA00023136"/>
    </source>
</evidence>
<keyword evidence="6 10" id="KW-1133">Transmembrane helix</keyword>
<feature type="transmembrane region" description="Helical" evidence="10">
    <location>
        <begin position="233"/>
        <end position="258"/>
    </location>
</feature>
<dbReference type="RefSeq" id="WP_069725911.1">
    <property type="nucleotide sequence ID" value="NZ_MDCO01000006.1"/>
</dbReference>
<keyword evidence="2" id="KW-0813">Transport</keyword>
<reference evidence="11 12" key="1">
    <citation type="submission" date="2016-08" db="EMBL/GenBank/DDBJ databases">
        <title>Characterization and recognition of Brachyspira hampsonii sp. nov., a novel intestinal spirochete that is pathogenic to pigs.</title>
        <authorList>
            <person name="Mirajkar N."/>
            <person name="La T."/>
            <person name="Phillips N."/>
            <person name="Hampson D."/>
            <person name="Gebhart C."/>
        </authorList>
    </citation>
    <scope>NUCLEOTIDE SEQUENCE [LARGE SCALE GENOMIC DNA]</scope>
    <source>
        <strain evidence="11 12">P280/1</strain>
    </source>
</reference>
<evidence type="ECO:0000313" key="12">
    <source>
        <dbReference type="Proteomes" id="UP000095247"/>
    </source>
</evidence>
<dbReference type="GO" id="GO:0005886">
    <property type="term" value="C:plasma membrane"/>
    <property type="evidence" value="ECO:0007669"/>
    <property type="project" value="UniProtKB-SubCell"/>
</dbReference>
<dbReference type="InterPro" id="IPR002528">
    <property type="entry name" value="MATE_fam"/>
</dbReference>
<feature type="transmembrane region" description="Helical" evidence="10">
    <location>
        <begin position="359"/>
        <end position="377"/>
    </location>
</feature>
<feature type="transmembrane region" description="Helical" evidence="10">
    <location>
        <begin position="133"/>
        <end position="158"/>
    </location>
</feature>
<accession>A0A1E5NGQ9</accession>
<dbReference type="GO" id="GO:0015297">
    <property type="term" value="F:antiporter activity"/>
    <property type="evidence" value="ECO:0007669"/>
    <property type="project" value="UniProtKB-KW"/>
</dbReference>
<evidence type="ECO:0000256" key="3">
    <source>
        <dbReference type="ARBA" id="ARBA00022449"/>
    </source>
</evidence>